<dbReference type="GO" id="GO:0016787">
    <property type="term" value="F:hydrolase activity"/>
    <property type="evidence" value="ECO:0007669"/>
    <property type="project" value="UniProtKB-KW"/>
</dbReference>
<gene>
    <name evidence="5" type="ORF">MUB52_19745</name>
</gene>
<evidence type="ECO:0000313" key="6">
    <source>
        <dbReference type="Proteomes" id="UP001208690"/>
    </source>
</evidence>
<dbReference type="Gene3D" id="3.90.79.10">
    <property type="entry name" value="Nucleoside Triphosphate Pyrophosphohydrolase"/>
    <property type="match status" value="1"/>
</dbReference>
<dbReference type="CDD" id="cd04673">
    <property type="entry name" value="NUDIX_ADPRase"/>
    <property type="match status" value="1"/>
</dbReference>
<dbReference type="PROSITE" id="PS00893">
    <property type="entry name" value="NUDIX_BOX"/>
    <property type="match status" value="1"/>
</dbReference>
<dbReference type="SUPFAM" id="SSF55811">
    <property type="entry name" value="Nudix"/>
    <property type="match status" value="1"/>
</dbReference>
<dbReference type="InterPro" id="IPR020476">
    <property type="entry name" value="Nudix_hydrolase"/>
</dbReference>
<dbReference type="PANTHER" id="PTHR43736">
    <property type="entry name" value="ADP-RIBOSE PYROPHOSPHATASE"/>
    <property type="match status" value="1"/>
</dbReference>
<feature type="domain" description="Nudix hydrolase" evidence="4">
    <location>
        <begin position="4"/>
        <end position="137"/>
    </location>
</feature>
<keyword evidence="6" id="KW-1185">Reference proteome</keyword>
<dbReference type="InterPro" id="IPR020084">
    <property type="entry name" value="NUDIX_hydrolase_CS"/>
</dbReference>
<dbReference type="InterPro" id="IPR015797">
    <property type="entry name" value="NUDIX_hydrolase-like_dom_sf"/>
</dbReference>
<dbReference type="PROSITE" id="PS51462">
    <property type="entry name" value="NUDIX"/>
    <property type="match status" value="1"/>
</dbReference>
<dbReference type="EMBL" id="JALIEB010000018">
    <property type="protein sequence ID" value="MCV3273672.1"/>
    <property type="molecule type" value="Genomic_DNA"/>
</dbReference>
<dbReference type="Pfam" id="PF00293">
    <property type="entry name" value="NUDIX"/>
    <property type="match status" value="1"/>
</dbReference>
<evidence type="ECO:0000256" key="2">
    <source>
        <dbReference type="ARBA" id="ARBA00022801"/>
    </source>
</evidence>
<proteinExistence type="inferred from homology"/>
<keyword evidence="2 3" id="KW-0378">Hydrolase</keyword>
<evidence type="ECO:0000313" key="5">
    <source>
        <dbReference type="EMBL" id="MCV3273672.1"/>
    </source>
</evidence>
<evidence type="ECO:0000256" key="1">
    <source>
        <dbReference type="ARBA" id="ARBA00001946"/>
    </source>
</evidence>
<evidence type="ECO:0000256" key="3">
    <source>
        <dbReference type="RuleBase" id="RU003476"/>
    </source>
</evidence>
<dbReference type="PANTHER" id="PTHR43736:SF1">
    <property type="entry name" value="DIHYDRONEOPTERIN TRIPHOSPHATE DIPHOSPHATASE"/>
    <property type="match status" value="1"/>
</dbReference>
<sequence length="138" mass="14976">MTIAPKLAALAVLLREEHVLLVQRRNPPDAGLWGFPGGHVEPGETALAAASRELLEETGVTAQPLRYLTNIDVIRHDHDGVLQFHFLLAAVLCAYDRGEAQARDDADAAQWHPVTSVLAGQLACSRHVDDVLRCALEA</sequence>
<dbReference type="InterPro" id="IPR000086">
    <property type="entry name" value="NUDIX_hydrolase_dom"/>
</dbReference>
<reference evidence="5 6" key="1">
    <citation type="submission" date="2022-04" db="EMBL/GenBank/DDBJ databases">
        <title>Roseobacter sp. WL0113 is a bacterium isolated from neritic sediment.</title>
        <authorList>
            <person name="Wang L."/>
            <person name="He W."/>
            <person name="Zhang D.-F."/>
        </authorList>
    </citation>
    <scope>NUCLEOTIDE SEQUENCE [LARGE SCALE GENOMIC DNA]</scope>
    <source>
        <strain evidence="5 6">WL0113</strain>
    </source>
</reference>
<dbReference type="RefSeq" id="WP_263845884.1">
    <property type="nucleotide sequence ID" value="NZ_JALIEB010000018.1"/>
</dbReference>
<name>A0ABT3BJD1_9RHOB</name>
<protein>
    <submittedName>
        <fullName evidence="5">NUDIX hydrolase</fullName>
    </submittedName>
</protein>
<comment type="cofactor">
    <cofactor evidence="1">
        <name>Mg(2+)</name>
        <dbReference type="ChEBI" id="CHEBI:18420"/>
    </cofactor>
</comment>
<comment type="caution">
    <text evidence="5">The sequence shown here is derived from an EMBL/GenBank/DDBJ whole genome shotgun (WGS) entry which is preliminary data.</text>
</comment>
<dbReference type="PRINTS" id="PR00502">
    <property type="entry name" value="NUDIXFAMILY"/>
</dbReference>
<organism evidence="5 6">
    <name type="scientific">Roseobacter sinensis</name>
    <dbReference type="NCBI Taxonomy" id="2931391"/>
    <lineage>
        <taxon>Bacteria</taxon>
        <taxon>Pseudomonadati</taxon>
        <taxon>Pseudomonadota</taxon>
        <taxon>Alphaproteobacteria</taxon>
        <taxon>Rhodobacterales</taxon>
        <taxon>Roseobacteraceae</taxon>
        <taxon>Roseobacter</taxon>
    </lineage>
</organism>
<evidence type="ECO:0000259" key="4">
    <source>
        <dbReference type="PROSITE" id="PS51462"/>
    </source>
</evidence>
<dbReference type="Proteomes" id="UP001208690">
    <property type="component" value="Unassembled WGS sequence"/>
</dbReference>
<accession>A0ABT3BJD1</accession>
<comment type="similarity">
    <text evidence="3">Belongs to the Nudix hydrolase family.</text>
</comment>